<keyword evidence="4" id="KW-1185">Reference proteome</keyword>
<keyword evidence="1" id="KW-0472">Membrane</keyword>
<reference evidence="3 4" key="1">
    <citation type="submission" date="2021-09" db="EMBL/GenBank/DDBJ databases">
        <title>Genomic insights and catalytic innovation underlie evolution of tropane alkaloids biosynthesis.</title>
        <authorList>
            <person name="Wang Y.-J."/>
            <person name="Tian T."/>
            <person name="Huang J.-P."/>
            <person name="Huang S.-X."/>
        </authorList>
    </citation>
    <scope>NUCLEOTIDE SEQUENCE [LARGE SCALE GENOMIC DNA]</scope>
    <source>
        <strain evidence="3">KIB-2018</strain>
        <tissue evidence="3">Leaf</tissue>
    </source>
</reference>
<feature type="signal peptide" evidence="2">
    <location>
        <begin position="1"/>
        <end position="29"/>
    </location>
</feature>
<dbReference type="Proteomes" id="UP001159364">
    <property type="component" value="Linkage Group LG11"/>
</dbReference>
<dbReference type="AlphaFoldDB" id="A0AAV8SDM4"/>
<keyword evidence="2" id="KW-0732">Signal</keyword>
<keyword evidence="1" id="KW-0812">Transmembrane</keyword>
<feature type="transmembrane region" description="Helical" evidence="1">
    <location>
        <begin position="946"/>
        <end position="966"/>
    </location>
</feature>
<dbReference type="EMBL" id="JAIWQS010000011">
    <property type="protein sequence ID" value="KAJ8750322.1"/>
    <property type="molecule type" value="Genomic_DNA"/>
</dbReference>
<dbReference type="PANTHER" id="PTHR34677">
    <property type="match status" value="1"/>
</dbReference>
<organism evidence="3 4">
    <name type="scientific">Erythroxylum novogranatense</name>
    <dbReference type="NCBI Taxonomy" id="1862640"/>
    <lineage>
        <taxon>Eukaryota</taxon>
        <taxon>Viridiplantae</taxon>
        <taxon>Streptophyta</taxon>
        <taxon>Embryophyta</taxon>
        <taxon>Tracheophyta</taxon>
        <taxon>Spermatophyta</taxon>
        <taxon>Magnoliopsida</taxon>
        <taxon>eudicotyledons</taxon>
        <taxon>Gunneridae</taxon>
        <taxon>Pentapetalae</taxon>
        <taxon>rosids</taxon>
        <taxon>fabids</taxon>
        <taxon>Malpighiales</taxon>
        <taxon>Erythroxylaceae</taxon>
        <taxon>Erythroxylum</taxon>
    </lineage>
</organism>
<proteinExistence type="predicted"/>
<comment type="caution">
    <text evidence="3">The sequence shown here is derived from an EMBL/GenBank/DDBJ whole genome shotgun (WGS) entry which is preliminary data.</text>
</comment>
<keyword evidence="1" id="KW-1133">Transmembrane helix</keyword>
<evidence type="ECO:0000256" key="1">
    <source>
        <dbReference type="SAM" id="Phobius"/>
    </source>
</evidence>
<feature type="transmembrane region" description="Helical" evidence="1">
    <location>
        <begin position="692"/>
        <end position="710"/>
    </location>
</feature>
<evidence type="ECO:0000313" key="3">
    <source>
        <dbReference type="EMBL" id="KAJ8750322.1"/>
    </source>
</evidence>
<feature type="transmembrane region" description="Helical" evidence="1">
    <location>
        <begin position="652"/>
        <end position="672"/>
    </location>
</feature>
<protein>
    <recommendedName>
        <fullName evidence="5">Bacterial Ig-like domain-containing protein</fullName>
    </recommendedName>
</protein>
<feature type="chain" id="PRO_5043765194" description="Bacterial Ig-like domain-containing protein" evidence="2">
    <location>
        <begin position="30"/>
        <end position="1131"/>
    </location>
</feature>
<evidence type="ECO:0008006" key="5">
    <source>
        <dbReference type="Google" id="ProtNLM"/>
    </source>
</evidence>
<feature type="transmembrane region" description="Helical" evidence="1">
    <location>
        <begin position="722"/>
        <end position="744"/>
    </location>
</feature>
<evidence type="ECO:0000256" key="2">
    <source>
        <dbReference type="SAM" id="SignalP"/>
    </source>
</evidence>
<name>A0AAV8SDM4_9ROSI</name>
<accession>A0AAV8SDM4</accession>
<gene>
    <name evidence="3" type="ORF">K2173_014237</name>
</gene>
<dbReference type="PANTHER" id="PTHR34677:SF3">
    <property type="entry name" value="BACTERIAL IG-LIKE DOMAIN-CONTAINING PROTEIN"/>
    <property type="match status" value="1"/>
</dbReference>
<evidence type="ECO:0000313" key="4">
    <source>
        <dbReference type="Proteomes" id="UP001159364"/>
    </source>
</evidence>
<sequence length="1131" mass="124821">MATAGNSFFKFIELLQLLAFTLMLIPVESTLPLNLHHAPPKYSSSSTAVFLYGSSACANNGCSSTSCELDGQTLRSCPVGEVIEFNNLTVNSKHSFVLNVTARDGERNSSVYSWFIDTVEPTAEIFSKQKYINAEKVSIDITFSEACSGLGGFKCLNSSNCDLIVDGPAHVDVSSLRTIRPYSKYSLDIIISSRSTYGRVVVRLVDKFCTDKAGNFFKRTNRSVVLIHFDRRPVVVDLWMPVPSYVLDINGVTRTVLATNKMEDLKIFLDFSIPIKNSTEEVLKALHVNSDKILPAFAGNHGNRKFQFELKNVSSTEIITVELDSGLIIGRTGTAVSPVASLTILYDETKPKVEVRTSSPSITKASYIKVIVEFSKPVFGFEASMLKVEGGKIIRYKGLSKALHSLTVLPVAQGMISIAVPADKVDDISGNKNTESNTLEVKLYSTPAISVALYSFVTCGVIATSLTTAVISVSTGNLGVIGTPPSRNANDFASKPSKNLQGLLGHLQVFVLSDWISLNHPAEYSETTKGLRWLLPRQKLPWKEDCTSVWPNHFDLTEKYINSSRPGFLDHEMLYHPSAPLTLQHQISRPTEINQIGGRLQGHIGSENTSYGLPLNSREYFIHLLRGEPFSATNVVKRMENYNGWQDLEMNLFWLGLGGGILITIHVLSVLFLRCRRRIAAHGALSFPRFELLLLILMLPCMSQSSAFVIRGGTMGGIITGAFLMVVPAAFIVSIGFFLVVIIFSDSFSQYKEIELVGSKEQWYTKLRFFITGRPVIGKWFYREGLPSMFLPRFEILFENLRGPQLVVSIDQNDPSTISKWNEGHQTGIGRVRAVSSDESDEGSSEIKLSRVLGCVRSFYIVLDLLRRVGLGFISGTGSSNASSQRVLALAITLTQFIYLLTLKPYIRRGTHVAESVSLLCEAGIFGISIATNSSHTTEARPLGRVMLALLLLTFIAQVTNEWYIFTECILGLSHPQKKSLKTGLKFAAKGLVLPFLPEKHWPKVPADCSPQKTGLSVVPPLTRQKEIARRDTRAPVIDPLSSMTATVVPVLSPCSPVPGRDIAHTSSTPTRITLTDQKALGKKLRDMAKASFPVGSEYEEHRSASYWIRDQIFRPLTSHDLQASTSKARN</sequence>